<dbReference type="PANTHER" id="PTHR43537">
    <property type="entry name" value="TRANSCRIPTIONAL REGULATOR, GNTR FAMILY"/>
    <property type="match status" value="1"/>
</dbReference>
<dbReference type="SUPFAM" id="SSF48008">
    <property type="entry name" value="GntR ligand-binding domain-like"/>
    <property type="match status" value="1"/>
</dbReference>
<dbReference type="EMBL" id="JAUFPT010000020">
    <property type="protein sequence ID" value="MDN3570456.1"/>
    <property type="molecule type" value="Genomic_DNA"/>
</dbReference>
<evidence type="ECO:0000256" key="2">
    <source>
        <dbReference type="ARBA" id="ARBA00023125"/>
    </source>
</evidence>
<dbReference type="InterPro" id="IPR000524">
    <property type="entry name" value="Tscrpt_reg_HTH_GntR"/>
</dbReference>
<keyword evidence="7" id="KW-1185">Reference proteome</keyword>
<dbReference type="SMART" id="SM00895">
    <property type="entry name" value="FCD"/>
    <property type="match status" value="1"/>
</dbReference>
<dbReference type="Pfam" id="PF00392">
    <property type="entry name" value="GntR"/>
    <property type="match status" value="1"/>
</dbReference>
<dbReference type="Pfam" id="PF07729">
    <property type="entry name" value="FCD"/>
    <property type="match status" value="1"/>
</dbReference>
<evidence type="ECO:0000313" key="7">
    <source>
        <dbReference type="Proteomes" id="UP001244297"/>
    </source>
</evidence>
<dbReference type="InterPro" id="IPR008920">
    <property type="entry name" value="TF_FadR/GntR_C"/>
</dbReference>
<keyword evidence="1" id="KW-0805">Transcription regulation</keyword>
<feature type="domain" description="HTH gntR-type" evidence="5">
    <location>
        <begin position="1"/>
        <end position="65"/>
    </location>
</feature>
<dbReference type="Gene3D" id="1.20.120.530">
    <property type="entry name" value="GntR ligand-binding domain-like"/>
    <property type="match status" value="1"/>
</dbReference>
<keyword evidence="2" id="KW-0238">DNA-binding</keyword>
<feature type="compositionally biased region" description="Low complexity" evidence="4">
    <location>
        <begin position="213"/>
        <end position="226"/>
    </location>
</feature>
<evidence type="ECO:0000256" key="1">
    <source>
        <dbReference type="ARBA" id="ARBA00023015"/>
    </source>
</evidence>
<gene>
    <name evidence="6" type="ORF">QWZ18_07450</name>
</gene>
<dbReference type="Gene3D" id="1.10.10.10">
    <property type="entry name" value="Winged helix-like DNA-binding domain superfamily/Winged helix DNA-binding domain"/>
    <property type="match status" value="1"/>
</dbReference>
<dbReference type="InterPro" id="IPR011711">
    <property type="entry name" value="GntR_C"/>
</dbReference>
<reference evidence="7" key="1">
    <citation type="journal article" date="2019" name="Int. J. Syst. Evol. Microbiol.">
        <title>The Global Catalogue of Microorganisms (GCM) 10K type strain sequencing project: providing services to taxonomists for standard genome sequencing and annotation.</title>
        <authorList>
            <consortium name="The Broad Institute Genomics Platform"/>
            <consortium name="The Broad Institute Genome Sequencing Center for Infectious Disease"/>
            <person name="Wu L."/>
            <person name="Ma J."/>
        </authorList>
    </citation>
    <scope>NUCLEOTIDE SEQUENCE [LARGE SCALE GENOMIC DNA]</scope>
    <source>
        <strain evidence="7">CECT 7806</strain>
    </source>
</reference>
<evidence type="ECO:0000256" key="3">
    <source>
        <dbReference type="ARBA" id="ARBA00023163"/>
    </source>
</evidence>
<accession>A0ABT8AKV9</accession>
<feature type="region of interest" description="Disordered" evidence="4">
    <location>
        <begin position="212"/>
        <end position="255"/>
    </location>
</feature>
<dbReference type="InterPro" id="IPR036390">
    <property type="entry name" value="WH_DNA-bd_sf"/>
</dbReference>
<evidence type="ECO:0000313" key="6">
    <source>
        <dbReference type="EMBL" id="MDN3570456.1"/>
    </source>
</evidence>
<dbReference type="PROSITE" id="PS50949">
    <property type="entry name" value="HTH_GNTR"/>
    <property type="match status" value="1"/>
</dbReference>
<dbReference type="SMART" id="SM00345">
    <property type="entry name" value="HTH_GNTR"/>
    <property type="match status" value="1"/>
</dbReference>
<protein>
    <submittedName>
        <fullName evidence="6">GntR family transcriptional regulator</fullName>
    </submittedName>
</protein>
<evidence type="ECO:0000259" key="5">
    <source>
        <dbReference type="PROSITE" id="PS50949"/>
    </source>
</evidence>
<sequence>MGGVVALLEEDIMFGRLAPGARLTEDALMVRFGASRHFIRQTLVEMERRGVVQRERNVGATVRSYSAEEVRQIYEVREMLTRQAMLMIALPAEPGLIASLDALQDAYRDTVEKRDLRGIHEANDAFHIALFDACGNPYLVRTLTDYMGLTLPMRAKNLADADGLRLSVDQHGTMIELLRGRDRWALAQLAVDHMQASKADYLARIANPESRRAGSSLSSAGRTASAVLARGKPTREPLRVADPAMSAPETSSGFD</sequence>
<keyword evidence="3" id="KW-0804">Transcription</keyword>
<dbReference type="Proteomes" id="UP001244297">
    <property type="component" value="Unassembled WGS sequence"/>
</dbReference>
<dbReference type="PANTHER" id="PTHR43537:SF49">
    <property type="entry name" value="TRANSCRIPTIONAL REGULATORY PROTEIN"/>
    <property type="match status" value="1"/>
</dbReference>
<proteinExistence type="predicted"/>
<evidence type="ECO:0000256" key="4">
    <source>
        <dbReference type="SAM" id="MobiDB-lite"/>
    </source>
</evidence>
<organism evidence="6 7">
    <name type="scientific">Methylobacterium longum</name>
    <dbReference type="NCBI Taxonomy" id="767694"/>
    <lineage>
        <taxon>Bacteria</taxon>
        <taxon>Pseudomonadati</taxon>
        <taxon>Pseudomonadota</taxon>
        <taxon>Alphaproteobacteria</taxon>
        <taxon>Hyphomicrobiales</taxon>
        <taxon>Methylobacteriaceae</taxon>
        <taxon>Methylobacterium</taxon>
    </lineage>
</organism>
<comment type="caution">
    <text evidence="6">The sequence shown here is derived from an EMBL/GenBank/DDBJ whole genome shotgun (WGS) entry which is preliminary data.</text>
</comment>
<dbReference type="InterPro" id="IPR036388">
    <property type="entry name" value="WH-like_DNA-bd_sf"/>
</dbReference>
<dbReference type="SUPFAM" id="SSF46785">
    <property type="entry name" value="Winged helix' DNA-binding domain"/>
    <property type="match status" value="1"/>
</dbReference>
<name>A0ABT8AKV9_9HYPH</name>